<evidence type="ECO:0000256" key="1">
    <source>
        <dbReference type="SAM" id="MobiDB-lite"/>
    </source>
</evidence>
<protein>
    <submittedName>
        <fullName evidence="2">Uncharacterized protein</fullName>
    </submittedName>
</protein>
<comment type="caution">
    <text evidence="2">The sequence shown here is derived from an EMBL/GenBank/DDBJ whole genome shotgun (WGS) entry which is preliminary data.</text>
</comment>
<name>A0ABQ9WJS4_SAGOE</name>
<sequence>MTTALGQGLYRNSRAPAGPAQPVLAQGPGHSGLSKGSLETPGAPQRMRGVACGTSERPHRVGMWMRSWEWPGVPCNPAGEPEQRVCAHRGATHLSPGNPTVTTPRPLSVWISDQAASRHASPVPQGGQAVERELSHSPASAAGTQASSVSSKPSGHTQT</sequence>
<evidence type="ECO:0000313" key="2">
    <source>
        <dbReference type="EMBL" id="KAK2121902.1"/>
    </source>
</evidence>
<keyword evidence="3" id="KW-1185">Reference proteome</keyword>
<reference evidence="2 3" key="1">
    <citation type="submission" date="2023-05" db="EMBL/GenBank/DDBJ databases">
        <title>B98-5 Cell Line De Novo Hybrid Assembly: An Optical Mapping Approach.</title>
        <authorList>
            <person name="Kananen K."/>
            <person name="Auerbach J.A."/>
            <person name="Kautto E."/>
            <person name="Blachly J.S."/>
        </authorList>
    </citation>
    <scope>NUCLEOTIDE SEQUENCE [LARGE SCALE GENOMIC DNA]</scope>
    <source>
        <strain evidence="2">B95-8</strain>
        <tissue evidence="2">Cell line</tissue>
    </source>
</reference>
<accession>A0ABQ9WJS4</accession>
<feature type="region of interest" description="Disordered" evidence="1">
    <location>
        <begin position="1"/>
        <end position="57"/>
    </location>
</feature>
<dbReference type="EMBL" id="JASSZA010000001">
    <property type="protein sequence ID" value="KAK2121902.1"/>
    <property type="molecule type" value="Genomic_DNA"/>
</dbReference>
<organism evidence="2 3">
    <name type="scientific">Saguinus oedipus</name>
    <name type="common">Cotton-top tamarin</name>
    <name type="synonym">Oedipomidas oedipus</name>
    <dbReference type="NCBI Taxonomy" id="9490"/>
    <lineage>
        <taxon>Eukaryota</taxon>
        <taxon>Metazoa</taxon>
        <taxon>Chordata</taxon>
        <taxon>Craniata</taxon>
        <taxon>Vertebrata</taxon>
        <taxon>Euteleostomi</taxon>
        <taxon>Mammalia</taxon>
        <taxon>Eutheria</taxon>
        <taxon>Euarchontoglires</taxon>
        <taxon>Primates</taxon>
        <taxon>Haplorrhini</taxon>
        <taxon>Platyrrhini</taxon>
        <taxon>Cebidae</taxon>
        <taxon>Callitrichinae</taxon>
        <taxon>Saguinus</taxon>
    </lineage>
</organism>
<evidence type="ECO:0000313" key="3">
    <source>
        <dbReference type="Proteomes" id="UP001266305"/>
    </source>
</evidence>
<feature type="compositionally biased region" description="Polar residues" evidence="1">
    <location>
        <begin position="142"/>
        <end position="159"/>
    </location>
</feature>
<feature type="region of interest" description="Disordered" evidence="1">
    <location>
        <begin position="112"/>
        <end position="159"/>
    </location>
</feature>
<proteinExistence type="predicted"/>
<gene>
    <name evidence="2" type="ORF">P7K49_003288</name>
</gene>
<dbReference type="Proteomes" id="UP001266305">
    <property type="component" value="Unassembled WGS sequence"/>
</dbReference>